<dbReference type="EMBL" id="VWOJ01000001">
    <property type="protein sequence ID" value="KAA5805392.1"/>
    <property type="molecule type" value="Genomic_DNA"/>
</dbReference>
<protein>
    <submittedName>
        <fullName evidence="3">Thiolase domain-containing protein</fullName>
    </submittedName>
</protein>
<dbReference type="Pfam" id="PF00108">
    <property type="entry name" value="Thiolase_N"/>
    <property type="match status" value="1"/>
</dbReference>
<dbReference type="Pfam" id="PF22691">
    <property type="entry name" value="Thiolase_C_1"/>
    <property type="match status" value="1"/>
</dbReference>
<evidence type="ECO:0000313" key="4">
    <source>
        <dbReference type="Proteomes" id="UP000325122"/>
    </source>
</evidence>
<dbReference type="PANTHER" id="PTHR42870:SF1">
    <property type="entry name" value="NON-SPECIFIC LIPID-TRANSFER PROTEIN-LIKE 2"/>
    <property type="match status" value="1"/>
</dbReference>
<sequence>MAAEVFILGGAQTDFARNWAREGLGLQDMMAEAALAGLADAGLDPAHVETVHIGNFAGELFCGQGLLGGFAGHIHPDLEGLPTMRHEAACASGSMAILAAMADIEAGRYGVAAVLGVEMMRNVPGQTAAEYLGAAAWAGREAQGATYLWPAMFSDIAEEYDARFGLDRAHLAEISRINFDNARRNPAAQTRKWSFSEASFSEDDEANPVIEGRMRKSDCGQVTDGAAMIVLAGAEAARAHAARTGRRLEDIPRIKGWGHTTAPLLLEKKLADSRGRNDGWMFPWMRKAMTDAYARAGLSGAGDIDAFETHDCFSVTELAAIEHFGITAPGRAGEAVEDGRIALGGRSPVNPSGGLIGLGHPVGATGVRMALDAARQVQGRAGDCQVEGARNVATYNVGGSATANVSLVIGA</sequence>
<gene>
    <name evidence="3" type="ORF">F1654_05275</name>
</gene>
<dbReference type="PIRSF" id="PIRSF000429">
    <property type="entry name" value="Ac-CoA_Ac_transf"/>
    <property type="match status" value="1"/>
</dbReference>
<dbReference type="InterPro" id="IPR002155">
    <property type="entry name" value="Thiolase"/>
</dbReference>
<organism evidence="3 4">
    <name type="scientific">Alkalicaulis satelles</name>
    <dbReference type="NCBI Taxonomy" id="2609175"/>
    <lineage>
        <taxon>Bacteria</taxon>
        <taxon>Pseudomonadati</taxon>
        <taxon>Pseudomonadota</taxon>
        <taxon>Alphaproteobacteria</taxon>
        <taxon>Maricaulales</taxon>
        <taxon>Maricaulaceae</taxon>
        <taxon>Alkalicaulis</taxon>
    </lineage>
</organism>
<keyword evidence="4" id="KW-1185">Reference proteome</keyword>
<dbReference type="RefSeq" id="WP_150022424.1">
    <property type="nucleotide sequence ID" value="NZ_VWOJ01000001.1"/>
</dbReference>
<dbReference type="InterPro" id="IPR055140">
    <property type="entry name" value="Thiolase_C_2"/>
</dbReference>
<feature type="domain" description="Thiolase N-terminal" evidence="1">
    <location>
        <begin position="5"/>
        <end position="232"/>
    </location>
</feature>
<accession>A0A5M6ZKM5</accession>
<dbReference type="SUPFAM" id="SSF53901">
    <property type="entry name" value="Thiolase-like"/>
    <property type="match status" value="2"/>
</dbReference>
<proteinExistence type="predicted"/>
<dbReference type="Gene3D" id="3.40.47.10">
    <property type="match status" value="1"/>
</dbReference>
<name>A0A5M6ZKM5_9PROT</name>
<evidence type="ECO:0000313" key="3">
    <source>
        <dbReference type="EMBL" id="KAA5805392.1"/>
    </source>
</evidence>
<dbReference type="Proteomes" id="UP000325122">
    <property type="component" value="Unassembled WGS sequence"/>
</dbReference>
<dbReference type="NCBIfam" id="NF004936">
    <property type="entry name" value="PRK06289.1"/>
    <property type="match status" value="1"/>
</dbReference>
<dbReference type="CDD" id="cd00829">
    <property type="entry name" value="SCP-x_thiolase"/>
    <property type="match status" value="1"/>
</dbReference>
<evidence type="ECO:0000259" key="1">
    <source>
        <dbReference type="Pfam" id="PF00108"/>
    </source>
</evidence>
<feature type="domain" description="Thiolase C-terminal" evidence="2">
    <location>
        <begin position="282"/>
        <end position="410"/>
    </location>
</feature>
<comment type="caution">
    <text evidence="3">The sequence shown here is derived from an EMBL/GenBank/DDBJ whole genome shotgun (WGS) entry which is preliminary data.</text>
</comment>
<dbReference type="AlphaFoldDB" id="A0A5M6ZKM5"/>
<dbReference type="InterPro" id="IPR020616">
    <property type="entry name" value="Thiolase_N"/>
</dbReference>
<reference evidence="3 4" key="1">
    <citation type="submission" date="2019-09" db="EMBL/GenBank/DDBJ databases">
        <authorList>
            <person name="Kevbrin V."/>
            <person name="Grouzdev D.S."/>
        </authorList>
    </citation>
    <scope>NUCLEOTIDE SEQUENCE [LARGE SCALE GENOMIC DNA]</scope>
    <source>
        <strain evidence="3 4">G-192</strain>
    </source>
</reference>
<dbReference type="PANTHER" id="PTHR42870">
    <property type="entry name" value="ACETYL-COA C-ACETYLTRANSFERASE"/>
    <property type="match status" value="1"/>
</dbReference>
<dbReference type="GO" id="GO:0003988">
    <property type="term" value="F:acetyl-CoA C-acyltransferase activity"/>
    <property type="evidence" value="ECO:0007669"/>
    <property type="project" value="UniProtKB-ARBA"/>
</dbReference>
<dbReference type="InterPro" id="IPR016039">
    <property type="entry name" value="Thiolase-like"/>
</dbReference>
<evidence type="ECO:0000259" key="2">
    <source>
        <dbReference type="Pfam" id="PF22691"/>
    </source>
</evidence>